<dbReference type="EMBL" id="CAJJDN010000096">
    <property type="protein sequence ID" value="CAD8110552.1"/>
    <property type="molecule type" value="Genomic_DNA"/>
</dbReference>
<dbReference type="Proteomes" id="UP000692954">
    <property type="component" value="Unassembled WGS sequence"/>
</dbReference>
<gene>
    <name evidence="1" type="ORF">PSON_ATCC_30995.1.T0960044</name>
</gene>
<dbReference type="AlphaFoldDB" id="A0A8S1Q4W2"/>
<evidence type="ECO:0000313" key="2">
    <source>
        <dbReference type="Proteomes" id="UP000692954"/>
    </source>
</evidence>
<evidence type="ECO:0000313" key="1">
    <source>
        <dbReference type="EMBL" id="CAD8110552.1"/>
    </source>
</evidence>
<comment type="caution">
    <text evidence="1">The sequence shown here is derived from an EMBL/GenBank/DDBJ whole genome shotgun (WGS) entry which is preliminary data.</text>
</comment>
<proteinExistence type="predicted"/>
<protein>
    <submittedName>
        <fullName evidence="1">Uncharacterized protein</fullName>
    </submittedName>
</protein>
<sequence length="38" mass="4737">MKYKTFKYKFILPQKQKQQDETWEYQKLNKLKGGKNLN</sequence>
<reference evidence="1" key="1">
    <citation type="submission" date="2021-01" db="EMBL/GenBank/DDBJ databases">
        <authorList>
            <consortium name="Genoscope - CEA"/>
            <person name="William W."/>
        </authorList>
    </citation>
    <scope>NUCLEOTIDE SEQUENCE</scope>
</reference>
<accession>A0A8S1Q4W2</accession>
<organism evidence="1 2">
    <name type="scientific">Paramecium sonneborni</name>
    <dbReference type="NCBI Taxonomy" id="65129"/>
    <lineage>
        <taxon>Eukaryota</taxon>
        <taxon>Sar</taxon>
        <taxon>Alveolata</taxon>
        <taxon>Ciliophora</taxon>
        <taxon>Intramacronucleata</taxon>
        <taxon>Oligohymenophorea</taxon>
        <taxon>Peniculida</taxon>
        <taxon>Parameciidae</taxon>
        <taxon>Paramecium</taxon>
    </lineage>
</organism>
<name>A0A8S1Q4W2_9CILI</name>
<keyword evidence="2" id="KW-1185">Reference proteome</keyword>